<proteinExistence type="predicted"/>
<name>A0A7T3RE24_9SPIR</name>
<dbReference type="InterPro" id="IPR036388">
    <property type="entry name" value="WH-like_DNA-bd_sf"/>
</dbReference>
<organism evidence="3 4">
    <name type="scientific">Treponema peruense</name>
    <dbReference type="NCBI Taxonomy" id="2787628"/>
    <lineage>
        <taxon>Bacteria</taxon>
        <taxon>Pseudomonadati</taxon>
        <taxon>Spirochaetota</taxon>
        <taxon>Spirochaetia</taxon>
        <taxon>Spirochaetales</taxon>
        <taxon>Treponemataceae</taxon>
        <taxon>Treponema</taxon>
    </lineage>
</organism>
<dbReference type="EMBL" id="CP064936">
    <property type="protein sequence ID" value="QQA01365.1"/>
    <property type="molecule type" value="Genomic_DNA"/>
</dbReference>
<sequence>MRVYFNEKEFWPFINTFTIFICIFICFITFSREVNFSINPKTIFGMSVTFITLVLLMFSFTIKRGLINYSIIYIIWGACVIHMGNHLLGSAFFYTTILFLYKRFPVFKENRKAFFLLSIVLILIPFILIPFSKGTYIIKLNAYLNDFLLLYFVSLVLFLIYSIHKNKSIDSKKVLDLSRYNFSVRKIRILNAVMSGAKYSTIAVNLGCGLATIKKNVGEICTTLQVADKTELLVKYSGYTIQC</sequence>
<dbReference type="KEGG" id="tper:IWA51_01730"/>
<dbReference type="AlphaFoldDB" id="A0A7T3RE24"/>
<dbReference type="InterPro" id="IPR000792">
    <property type="entry name" value="Tscrpt_reg_LuxR_C"/>
</dbReference>
<evidence type="ECO:0000313" key="3">
    <source>
        <dbReference type="EMBL" id="QQA01365.1"/>
    </source>
</evidence>
<keyword evidence="1" id="KW-0812">Transmembrane</keyword>
<feature type="transmembrane region" description="Helical" evidence="1">
    <location>
        <begin position="143"/>
        <end position="163"/>
    </location>
</feature>
<gene>
    <name evidence="3" type="ORF">IWA51_01730</name>
</gene>
<dbReference type="SUPFAM" id="SSF46894">
    <property type="entry name" value="C-terminal effector domain of the bipartite response regulators"/>
    <property type="match status" value="1"/>
</dbReference>
<dbReference type="InterPro" id="IPR016032">
    <property type="entry name" value="Sig_transdc_resp-reg_C-effctor"/>
</dbReference>
<reference evidence="3 4" key="1">
    <citation type="submission" date="2020-11" db="EMBL/GenBank/DDBJ databases">
        <title>Treponema Peruensis nv. sp., first commensal Treponema isolated from human feces.</title>
        <authorList>
            <person name="Belkhou C."/>
            <person name="Raes J."/>
        </authorList>
    </citation>
    <scope>NUCLEOTIDE SEQUENCE [LARGE SCALE GENOMIC DNA]</scope>
    <source>
        <strain evidence="3 4">RCC2812</strain>
    </source>
</reference>
<dbReference type="Proteomes" id="UP000595224">
    <property type="component" value="Chromosome"/>
</dbReference>
<feature type="transmembrane region" description="Helical" evidence="1">
    <location>
        <begin position="113"/>
        <end position="131"/>
    </location>
</feature>
<dbReference type="RefSeq" id="WP_198442906.1">
    <property type="nucleotide sequence ID" value="NZ_CP064936.1"/>
</dbReference>
<protein>
    <recommendedName>
        <fullName evidence="2">HTH luxR-type domain-containing protein</fullName>
    </recommendedName>
</protein>
<accession>A0A7T3RE24</accession>
<dbReference type="Gene3D" id="1.10.10.10">
    <property type="entry name" value="Winged helix-like DNA-binding domain superfamily/Winged helix DNA-binding domain"/>
    <property type="match status" value="1"/>
</dbReference>
<dbReference type="GO" id="GO:0006355">
    <property type="term" value="P:regulation of DNA-templated transcription"/>
    <property type="evidence" value="ECO:0007669"/>
    <property type="project" value="InterPro"/>
</dbReference>
<feature type="transmembrane region" description="Helical" evidence="1">
    <location>
        <begin position="12"/>
        <end position="30"/>
    </location>
</feature>
<evidence type="ECO:0000256" key="1">
    <source>
        <dbReference type="SAM" id="Phobius"/>
    </source>
</evidence>
<keyword evidence="4" id="KW-1185">Reference proteome</keyword>
<keyword evidence="1" id="KW-1133">Transmembrane helix</keyword>
<evidence type="ECO:0000313" key="4">
    <source>
        <dbReference type="Proteomes" id="UP000595224"/>
    </source>
</evidence>
<feature type="transmembrane region" description="Helical" evidence="1">
    <location>
        <begin position="74"/>
        <end position="101"/>
    </location>
</feature>
<feature type="transmembrane region" description="Helical" evidence="1">
    <location>
        <begin position="42"/>
        <end position="62"/>
    </location>
</feature>
<evidence type="ECO:0000259" key="2">
    <source>
        <dbReference type="SMART" id="SM00421"/>
    </source>
</evidence>
<dbReference type="GO" id="GO:0003677">
    <property type="term" value="F:DNA binding"/>
    <property type="evidence" value="ECO:0007669"/>
    <property type="project" value="InterPro"/>
</dbReference>
<keyword evidence="1" id="KW-0472">Membrane</keyword>
<feature type="domain" description="HTH luxR-type" evidence="2">
    <location>
        <begin position="179"/>
        <end position="236"/>
    </location>
</feature>
<dbReference type="SMART" id="SM00421">
    <property type="entry name" value="HTH_LUXR"/>
    <property type="match status" value="1"/>
</dbReference>